<organism evidence="8 9">
    <name type="scientific">Litorimonas cladophorae</name>
    <dbReference type="NCBI Taxonomy" id="1220491"/>
    <lineage>
        <taxon>Bacteria</taxon>
        <taxon>Pseudomonadati</taxon>
        <taxon>Pseudomonadota</taxon>
        <taxon>Alphaproteobacteria</taxon>
        <taxon>Maricaulales</taxon>
        <taxon>Robiginitomaculaceae</taxon>
    </lineage>
</organism>
<evidence type="ECO:0000256" key="3">
    <source>
        <dbReference type="ARBA" id="ARBA00022475"/>
    </source>
</evidence>
<name>A0A918KQ22_9PROT</name>
<dbReference type="InterPro" id="IPR007140">
    <property type="entry name" value="DUF350"/>
</dbReference>
<evidence type="ECO:0000313" key="8">
    <source>
        <dbReference type="EMBL" id="GGX71811.1"/>
    </source>
</evidence>
<dbReference type="EMBL" id="BMYV01000002">
    <property type="protein sequence ID" value="GGX71811.1"/>
    <property type="molecule type" value="Genomic_DNA"/>
</dbReference>
<keyword evidence="4 7" id="KW-0812">Transmembrane</keyword>
<evidence type="ECO:0000256" key="4">
    <source>
        <dbReference type="ARBA" id="ARBA00022692"/>
    </source>
</evidence>
<dbReference type="Pfam" id="PF03994">
    <property type="entry name" value="DUF350"/>
    <property type="match status" value="1"/>
</dbReference>
<accession>A0A918KQ22</accession>
<dbReference type="PANTHER" id="PTHR40043">
    <property type="entry name" value="UPF0719 INNER MEMBRANE PROTEIN YJFL"/>
    <property type="match status" value="1"/>
</dbReference>
<dbReference type="RefSeq" id="WP_189585844.1">
    <property type="nucleotide sequence ID" value="NZ_BMYV01000002.1"/>
</dbReference>
<keyword evidence="5 7" id="KW-1133">Transmembrane helix</keyword>
<feature type="transmembrane region" description="Helical" evidence="7">
    <location>
        <begin position="15"/>
        <end position="36"/>
    </location>
</feature>
<evidence type="ECO:0000256" key="6">
    <source>
        <dbReference type="ARBA" id="ARBA00023136"/>
    </source>
</evidence>
<evidence type="ECO:0000256" key="1">
    <source>
        <dbReference type="ARBA" id="ARBA00004651"/>
    </source>
</evidence>
<dbReference type="Proteomes" id="UP000600865">
    <property type="component" value="Unassembled WGS sequence"/>
</dbReference>
<reference evidence="8 9" key="1">
    <citation type="journal article" date="2014" name="Int. J. Syst. Evol. Microbiol.">
        <title>Complete genome sequence of Corynebacterium casei LMG S-19264T (=DSM 44701T), isolated from a smear-ripened cheese.</title>
        <authorList>
            <consortium name="US DOE Joint Genome Institute (JGI-PGF)"/>
            <person name="Walter F."/>
            <person name="Albersmeier A."/>
            <person name="Kalinowski J."/>
            <person name="Ruckert C."/>
        </authorList>
    </citation>
    <scope>NUCLEOTIDE SEQUENCE [LARGE SCALE GENOMIC DNA]</scope>
    <source>
        <strain evidence="8 9">KCTC 23968</strain>
    </source>
</reference>
<feature type="transmembrane region" description="Helical" evidence="7">
    <location>
        <begin position="75"/>
        <end position="95"/>
    </location>
</feature>
<dbReference type="GO" id="GO:0005886">
    <property type="term" value="C:plasma membrane"/>
    <property type="evidence" value="ECO:0007669"/>
    <property type="project" value="UniProtKB-SubCell"/>
</dbReference>
<evidence type="ECO:0000256" key="2">
    <source>
        <dbReference type="ARBA" id="ARBA00005779"/>
    </source>
</evidence>
<feature type="transmembrane region" description="Helical" evidence="7">
    <location>
        <begin position="48"/>
        <end position="69"/>
    </location>
</feature>
<comment type="caution">
    <text evidence="8">The sequence shown here is derived from an EMBL/GenBank/DDBJ whole genome shotgun (WGS) entry which is preliminary data.</text>
</comment>
<evidence type="ECO:0000256" key="5">
    <source>
        <dbReference type="ARBA" id="ARBA00022989"/>
    </source>
</evidence>
<gene>
    <name evidence="8" type="ORF">GCM10011309_22540</name>
</gene>
<feature type="transmembrane region" description="Helical" evidence="7">
    <location>
        <begin position="115"/>
        <end position="137"/>
    </location>
</feature>
<dbReference type="AlphaFoldDB" id="A0A918KQ22"/>
<keyword evidence="9" id="KW-1185">Reference proteome</keyword>
<protein>
    <submittedName>
        <fullName evidence="8">DUF350 domain-containing protein</fullName>
    </submittedName>
</protein>
<keyword evidence="6 7" id="KW-0472">Membrane</keyword>
<sequence length="138" mass="15120">MQPAFESLAAGFPHLIFYLIMVAVIYTAAIVAYVRLTPHKEIELVQSGNIAAAIHFSALILSMALPVAACLINKFSLYDVGIWTAFALLLQLFLFRMTDYIVFRGMPERIERDEVGPTLVLAAFKLAGSLILAFAIAG</sequence>
<dbReference type="PANTHER" id="PTHR40043:SF1">
    <property type="entry name" value="UPF0719 INNER MEMBRANE PROTEIN YJFL"/>
    <property type="match status" value="1"/>
</dbReference>
<evidence type="ECO:0000256" key="7">
    <source>
        <dbReference type="SAM" id="Phobius"/>
    </source>
</evidence>
<keyword evidence="3" id="KW-1003">Cell membrane</keyword>
<evidence type="ECO:0000313" key="9">
    <source>
        <dbReference type="Proteomes" id="UP000600865"/>
    </source>
</evidence>
<comment type="similarity">
    <text evidence="2">Belongs to the UPF0719 family.</text>
</comment>
<proteinExistence type="inferred from homology"/>
<comment type="subcellular location">
    <subcellularLocation>
        <location evidence="1">Cell membrane</location>
        <topology evidence="1">Multi-pass membrane protein</topology>
    </subcellularLocation>
</comment>